<dbReference type="AlphaFoldDB" id="A0A0G1ICZ5"/>
<reference evidence="1 2" key="1">
    <citation type="journal article" date="2015" name="Nature">
        <title>rRNA introns, odd ribosomes, and small enigmatic genomes across a large radiation of phyla.</title>
        <authorList>
            <person name="Brown C.T."/>
            <person name="Hug L.A."/>
            <person name="Thomas B.C."/>
            <person name="Sharon I."/>
            <person name="Castelle C.J."/>
            <person name="Singh A."/>
            <person name="Wilkins M.J."/>
            <person name="Williams K.H."/>
            <person name="Banfield J.F."/>
        </authorList>
    </citation>
    <scope>NUCLEOTIDE SEQUENCE [LARGE SCALE GENOMIC DNA]</scope>
</reference>
<sequence>MLKQQEMPFALRFAEPLMSQEEISSGILDKGIFMATVQTTVYATGKYGADSKSDPD</sequence>
<evidence type="ECO:0000313" key="2">
    <source>
        <dbReference type="Proteomes" id="UP000033977"/>
    </source>
</evidence>
<comment type="caution">
    <text evidence="1">The sequence shown here is derived from an EMBL/GenBank/DDBJ whole genome shotgun (WGS) entry which is preliminary data.</text>
</comment>
<name>A0A0G1ICZ5_9BACT</name>
<dbReference type="Proteomes" id="UP000033977">
    <property type="component" value="Unassembled WGS sequence"/>
</dbReference>
<evidence type="ECO:0000313" key="1">
    <source>
        <dbReference type="EMBL" id="KKT57256.1"/>
    </source>
</evidence>
<organism evidence="1 2">
    <name type="scientific">Candidatus Giovannonibacteria bacterium GW2011_GWB1_44_23</name>
    <dbReference type="NCBI Taxonomy" id="1618652"/>
    <lineage>
        <taxon>Bacteria</taxon>
        <taxon>Candidatus Giovannoniibacteriota</taxon>
    </lineage>
</organism>
<dbReference type="EMBL" id="LCIN01000006">
    <property type="protein sequence ID" value="KKT57256.1"/>
    <property type="molecule type" value="Genomic_DNA"/>
</dbReference>
<protein>
    <submittedName>
        <fullName evidence="1">Uncharacterized protein</fullName>
    </submittedName>
</protein>
<gene>
    <name evidence="1" type="ORF">UW49_C0006G0009</name>
</gene>
<accession>A0A0G1ICZ5</accession>
<proteinExistence type="predicted"/>